<dbReference type="InterPro" id="IPR036598">
    <property type="entry name" value="GOLD_dom_sf"/>
</dbReference>
<evidence type="ECO:0000313" key="13">
    <source>
        <dbReference type="EMBL" id="VUZ39850.1"/>
    </source>
</evidence>
<feature type="domain" description="GOLD" evidence="11">
    <location>
        <begin position="32"/>
        <end position="116"/>
    </location>
</feature>
<dbReference type="OrthoDB" id="62956at2759"/>
<evidence type="ECO:0000256" key="10">
    <source>
        <dbReference type="SAM" id="SignalP"/>
    </source>
</evidence>
<dbReference type="GO" id="GO:0016020">
    <property type="term" value="C:membrane"/>
    <property type="evidence" value="ECO:0007669"/>
    <property type="project" value="UniProtKB-SubCell"/>
</dbReference>
<dbReference type="InterPro" id="IPR015720">
    <property type="entry name" value="Emp24-like"/>
</dbReference>
<keyword evidence="15" id="KW-1185">Reference proteome</keyword>
<dbReference type="Proteomes" id="UP000274504">
    <property type="component" value="Unassembled WGS sequence"/>
</dbReference>
<keyword evidence="3 8" id="KW-0812">Transmembrane</keyword>
<gene>
    <name evidence="12" type="ORF">HDID_LOCUS3357</name>
    <name evidence="13" type="ORF">WMSIL1_LOCUS1090</name>
</gene>
<evidence type="ECO:0000256" key="3">
    <source>
        <dbReference type="ARBA" id="ARBA00022692"/>
    </source>
</evidence>
<dbReference type="PANTHER" id="PTHR22811">
    <property type="entry name" value="TRANSMEMBRANE EMP24 DOMAIN-CONTAINING PROTEIN"/>
    <property type="match status" value="1"/>
</dbReference>
<feature type="chain" id="PRO_5044546517" evidence="10">
    <location>
        <begin position="21"/>
        <end position="221"/>
    </location>
</feature>
<accession>A0A0R3SEY0</accession>
<reference evidence="13 15" key="3">
    <citation type="submission" date="2019-07" db="EMBL/GenBank/DDBJ databases">
        <authorList>
            <person name="Jastrzebski P J."/>
            <person name="Paukszto L."/>
            <person name="Jastrzebski P J."/>
        </authorList>
    </citation>
    <scope>NUCLEOTIDE SEQUENCE [LARGE SCALE GENOMIC DNA]</scope>
    <source>
        <strain evidence="13 15">WMS-il1</strain>
    </source>
</reference>
<feature type="transmembrane region" description="Helical" evidence="9">
    <location>
        <begin position="172"/>
        <end position="194"/>
    </location>
</feature>
<dbReference type="EMBL" id="CABIJS010000022">
    <property type="protein sequence ID" value="VUZ39850.1"/>
    <property type="molecule type" value="Genomic_DNA"/>
</dbReference>
<reference evidence="12 14" key="2">
    <citation type="submission" date="2018-11" db="EMBL/GenBank/DDBJ databases">
        <authorList>
            <consortium name="Pathogen Informatics"/>
        </authorList>
    </citation>
    <scope>NUCLEOTIDE SEQUENCE [LARGE SCALE GENOMIC DNA]</scope>
</reference>
<evidence type="ECO:0000313" key="16">
    <source>
        <dbReference type="WBParaSite" id="HDID_0000335901-mRNA-1"/>
    </source>
</evidence>
<evidence type="ECO:0000259" key="11">
    <source>
        <dbReference type="PROSITE" id="PS50866"/>
    </source>
</evidence>
<evidence type="ECO:0000256" key="7">
    <source>
        <dbReference type="ARBA" id="ARBA00037847"/>
    </source>
</evidence>
<evidence type="ECO:0000256" key="9">
    <source>
        <dbReference type="SAM" id="Phobius"/>
    </source>
</evidence>
<evidence type="ECO:0000313" key="12">
    <source>
        <dbReference type="EMBL" id="VDL31195.1"/>
    </source>
</evidence>
<dbReference type="STRING" id="6216.A0A0R3SEY0"/>
<comment type="similarity">
    <text evidence="2 8">Belongs to the EMP24/GP25L family.</text>
</comment>
<evidence type="ECO:0000256" key="1">
    <source>
        <dbReference type="ARBA" id="ARBA00004479"/>
    </source>
</evidence>
<organism evidence="16">
    <name type="scientific">Hymenolepis diminuta</name>
    <name type="common">Rat tapeworm</name>
    <dbReference type="NCBI Taxonomy" id="6216"/>
    <lineage>
        <taxon>Eukaryota</taxon>
        <taxon>Metazoa</taxon>
        <taxon>Spiralia</taxon>
        <taxon>Lophotrochozoa</taxon>
        <taxon>Platyhelminthes</taxon>
        <taxon>Cestoda</taxon>
        <taxon>Eucestoda</taxon>
        <taxon>Cyclophyllidea</taxon>
        <taxon>Hymenolepididae</taxon>
        <taxon>Hymenolepis</taxon>
    </lineage>
</organism>
<dbReference type="Proteomes" id="UP000321570">
    <property type="component" value="Unassembled WGS sequence"/>
</dbReference>
<comment type="subcellular location">
    <subcellularLocation>
        <location evidence="7">Endomembrane system</location>
        <topology evidence="7">Single-pass membrane protein</topology>
    </subcellularLocation>
    <subcellularLocation>
        <location evidence="1 8">Membrane</location>
        <topology evidence="1 8">Single-pass type I membrane protein</topology>
    </subcellularLocation>
</comment>
<dbReference type="SMART" id="SM01190">
    <property type="entry name" value="EMP24_GP25L"/>
    <property type="match status" value="1"/>
</dbReference>
<proteinExistence type="inferred from homology"/>
<dbReference type="InterPro" id="IPR009038">
    <property type="entry name" value="GOLD_dom"/>
</dbReference>
<dbReference type="SUPFAM" id="SSF101576">
    <property type="entry name" value="Supernatant protein factor (SPF), C-terminal domain"/>
    <property type="match status" value="1"/>
</dbReference>
<reference evidence="16" key="1">
    <citation type="submission" date="2017-02" db="UniProtKB">
        <authorList>
            <consortium name="WormBaseParasite"/>
        </authorList>
    </citation>
    <scope>IDENTIFICATION</scope>
</reference>
<protein>
    <submittedName>
        <fullName evidence="16">GOLD domain-containing protein</fullName>
    </submittedName>
</protein>
<dbReference type="EMBL" id="UYSG01001004">
    <property type="protein sequence ID" value="VDL31195.1"/>
    <property type="molecule type" value="Genomic_DNA"/>
</dbReference>
<dbReference type="PROSITE" id="PS50866">
    <property type="entry name" value="GOLD"/>
    <property type="match status" value="1"/>
</dbReference>
<name>A0A0R3SEY0_HYMDI</name>
<dbReference type="GO" id="GO:0012505">
    <property type="term" value="C:endomembrane system"/>
    <property type="evidence" value="ECO:0007669"/>
    <property type="project" value="UniProtKB-SubCell"/>
</dbReference>
<keyword evidence="5 9" id="KW-1133">Transmembrane helix</keyword>
<evidence type="ECO:0000256" key="2">
    <source>
        <dbReference type="ARBA" id="ARBA00007104"/>
    </source>
</evidence>
<evidence type="ECO:0000313" key="14">
    <source>
        <dbReference type="Proteomes" id="UP000274504"/>
    </source>
</evidence>
<dbReference type="Pfam" id="PF01105">
    <property type="entry name" value="EMP24_GP25L"/>
    <property type="match status" value="1"/>
</dbReference>
<dbReference type="WBParaSite" id="HDID_0000335901-mRNA-1">
    <property type="protein sequence ID" value="HDID_0000335901-mRNA-1"/>
    <property type="gene ID" value="HDID_0000335901"/>
</dbReference>
<evidence type="ECO:0000256" key="6">
    <source>
        <dbReference type="ARBA" id="ARBA00023136"/>
    </source>
</evidence>
<feature type="signal peptide" evidence="10">
    <location>
        <begin position="1"/>
        <end position="20"/>
    </location>
</feature>
<dbReference type="AlphaFoldDB" id="A0A0R3SEY0"/>
<evidence type="ECO:0000313" key="15">
    <source>
        <dbReference type="Proteomes" id="UP000321570"/>
    </source>
</evidence>
<keyword evidence="6 9" id="KW-0472">Membrane</keyword>
<evidence type="ECO:0000256" key="5">
    <source>
        <dbReference type="ARBA" id="ARBA00022989"/>
    </source>
</evidence>
<evidence type="ECO:0000256" key="4">
    <source>
        <dbReference type="ARBA" id="ARBA00022729"/>
    </source>
</evidence>
<sequence>MLHCFVLVITIIFLFDSAESTAYTFELPDGENRCFYALLNEGERSAIEFQVISGGNFDVDVTVRDPLKNIVKELVREQYDYFEFAAKTGGEYKLCFSNEFSSVTHKIVYVSWELESQKPQSVGENSDSPLTMMDTMMYSIHENLRNAAAAQTKVRLQEASSRSFIEALNERVTWGSIIHAAVIVIVAVGQVYLLRSLFNTPSHAPAGVSLNRNRVMPTVGY</sequence>
<keyword evidence="4 10" id="KW-0732">Signal</keyword>
<evidence type="ECO:0000256" key="8">
    <source>
        <dbReference type="RuleBase" id="RU003827"/>
    </source>
</evidence>